<reference evidence="1" key="1">
    <citation type="submission" date="2014-09" db="EMBL/GenBank/DDBJ databases">
        <authorList>
            <person name="Magalhaes I.L.F."/>
            <person name="Oliveira U."/>
            <person name="Santos F.R."/>
            <person name="Vidigal T.H.D.A."/>
            <person name="Brescovit A.D."/>
            <person name="Santos A.J."/>
        </authorList>
    </citation>
    <scope>NUCLEOTIDE SEQUENCE</scope>
    <source>
        <tissue evidence="1">Shoot tissue taken approximately 20 cm above the soil surface</tissue>
    </source>
</reference>
<name>A0A0A9A921_ARUDO</name>
<organism evidence="1">
    <name type="scientific">Arundo donax</name>
    <name type="common">Giant reed</name>
    <name type="synonym">Donax arundinaceus</name>
    <dbReference type="NCBI Taxonomy" id="35708"/>
    <lineage>
        <taxon>Eukaryota</taxon>
        <taxon>Viridiplantae</taxon>
        <taxon>Streptophyta</taxon>
        <taxon>Embryophyta</taxon>
        <taxon>Tracheophyta</taxon>
        <taxon>Spermatophyta</taxon>
        <taxon>Magnoliopsida</taxon>
        <taxon>Liliopsida</taxon>
        <taxon>Poales</taxon>
        <taxon>Poaceae</taxon>
        <taxon>PACMAD clade</taxon>
        <taxon>Arundinoideae</taxon>
        <taxon>Arundineae</taxon>
        <taxon>Arundo</taxon>
    </lineage>
</organism>
<dbReference type="AlphaFoldDB" id="A0A0A9A921"/>
<protein>
    <submittedName>
        <fullName evidence="1">Uncharacterized protein</fullName>
    </submittedName>
</protein>
<accession>A0A0A9A921</accession>
<proteinExistence type="predicted"/>
<dbReference type="EMBL" id="GBRH01230463">
    <property type="protein sequence ID" value="JAD67432.1"/>
    <property type="molecule type" value="Transcribed_RNA"/>
</dbReference>
<dbReference type="EMBL" id="GBRH01254353">
    <property type="protein sequence ID" value="JAD43542.1"/>
    <property type="molecule type" value="Transcribed_RNA"/>
</dbReference>
<evidence type="ECO:0000313" key="1">
    <source>
        <dbReference type="EMBL" id="JAD43542.1"/>
    </source>
</evidence>
<sequence>MNHRIRAILVIGCQTINHLNTPEHPTSSDETISLFIVDKWNQRCHFATNRSTDYVGLNMNNRKKLPNFKCQ</sequence>
<reference evidence="1" key="2">
    <citation type="journal article" date="2015" name="Data Brief">
        <title>Shoot transcriptome of the giant reed, Arundo donax.</title>
        <authorList>
            <person name="Barrero R.A."/>
            <person name="Guerrero F.D."/>
            <person name="Moolhuijzen P."/>
            <person name="Goolsby J.A."/>
            <person name="Tidwell J."/>
            <person name="Bellgard S.E."/>
            <person name="Bellgard M.I."/>
        </authorList>
    </citation>
    <scope>NUCLEOTIDE SEQUENCE</scope>
    <source>
        <tissue evidence="1">Shoot tissue taken approximately 20 cm above the soil surface</tissue>
    </source>
</reference>